<accession>A0A642UVD5</accession>
<dbReference type="Pfam" id="PF08700">
    <property type="entry name" value="VPS51_Exo84_N"/>
    <property type="match status" value="1"/>
</dbReference>
<reference evidence="2 3" key="1">
    <citation type="submission" date="2019-07" db="EMBL/GenBank/DDBJ databases">
        <title>Genome assembly of two rare yeast pathogens: Diutina rugosa and Trichomonascus ciferrii.</title>
        <authorList>
            <person name="Mixao V."/>
            <person name="Saus E."/>
            <person name="Hansen A."/>
            <person name="Lass-Flor C."/>
            <person name="Gabaldon T."/>
        </authorList>
    </citation>
    <scope>NUCLEOTIDE SEQUENCE [LARGE SCALE GENOMIC DNA]</scope>
    <source>
        <strain evidence="2 3">CBS 613</strain>
    </source>
</reference>
<evidence type="ECO:0000313" key="3">
    <source>
        <dbReference type="Proteomes" id="UP000449547"/>
    </source>
</evidence>
<feature type="region of interest" description="Disordered" evidence="1">
    <location>
        <begin position="715"/>
        <end position="775"/>
    </location>
</feature>
<dbReference type="OMA" id="IDHINFY"/>
<name>A0A642UVD5_DIURU</name>
<dbReference type="OrthoDB" id="46189at2759"/>
<evidence type="ECO:0000313" key="2">
    <source>
        <dbReference type="EMBL" id="KAA8903685.1"/>
    </source>
</evidence>
<dbReference type="Proteomes" id="UP000449547">
    <property type="component" value="Unassembled WGS sequence"/>
</dbReference>
<gene>
    <name evidence="2" type="ORF">DIURU_002196</name>
</gene>
<protein>
    <submittedName>
        <fullName evidence="2">Uncharacterized protein</fullName>
    </submittedName>
</protein>
<evidence type="ECO:0000256" key="1">
    <source>
        <dbReference type="SAM" id="MobiDB-lite"/>
    </source>
</evidence>
<dbReference type="RefSeq" id="XP_034012891.1">
    <property type="nucleotide sequence ID" value="XM_034154821.1"/>
</dbReference>
<dbReference type="EMBL" id="SWFT01000066">
    <property type="protein sequence ID" value="KAA8903685.1"/>
    <property type="molecule type" value="Genomic_DNA"/>
</dbReference>
<dbReference type="VEuPathDB" id="FungiDB:DIURU_002196"/>
<sequence>MATMADDTALSVDEIFSKYSVAEAKEIADGYSKKIDQASAELYDLVGSKYRDLIKIAEDINQLYGQGRDIDNALSSLVYRQQTFVPFGDSPRSKFNSRQRAALASQARADNQGNILRNLINNRLLKVDLLLTGGLKIRHTSQFIHHAKVFYTIGQKFHDLLESDPSLDSWFRKLKQSYRKYLEDRIRSYNVLSPHQIASDAVHSSQVFDKSHLTGDHSYYDDDTTGSDDDDVSSLKETAVLYPNIDVVTSHSAAIVNYLVAYTILLAPDGDIDIGKALVELRLNYWQEVVDKFADVDSVSFVHAIKYVEATFEYADLVSNTSSDYHKVLNLTTRPWKSRDFIGYKNWLENEDVTYSGDNVLFSNASDQLDQLIKTMFDWVAKLIDRQTPHSALAIAHNANIFARFALDYFGIKDFYANFDTTLLLSTHIDKSTQFSDLLVAVTEVILHHFERYFQQGHKAALEAVAKKTLSLHIPSPFSADTMKLMDSDIDQYLKVVSAITSGGSSPVADAVGKWITEYKSFCTVMRFADEDSIISQLLKVTKANDIDGFTSGVIQKKLEAVQDKSHKLFNKYLADIVDNIDRDSSPVKHDQTDEVYFYLDALKVIKEKTHGISDITDTLSRVDTLLNRLYDLVIEKIDSTFVVNYTDSGEEDVPLTPSIELRSAISQITQKLLSGGSTERKFGKLFLDESVHDLFKSKKNQWLAKAFEKFQNQTVSPNGTTNDNTDSGTEKSTNGVTTQAKETDLSDDKAADKANKAAAEDATEDITDGKKEDVTDDNTEAIADKAAEDVVDKSSNGSNTKFDPARASQRKFADLVYLNLLMGKSGTDITTDIDDTTRNVIIGGVTQYHTSSKCLWLPLSA</sequence>
<feature type="compositionally biased region" description="Low complexity" evidence="1">
    <location>
        <begin position="719"/>
        <end position="728"/>
    </location>
</feature>
<dbReference type="AlphaFoldDB" id="A0A642UVD5"/>
<organism evidence="2 3">
    <name type="scientific">Diutina rugosa</name>
    <name type="common">Yeast</name>
    <name type="synonym">Candida rugosa</name>
    <dbReference type="NCBI Taxonomy" id="5481"/>
    <lineage>
        <taxon>Eukaryota</taxon>
        <taxon>Fungi</taxon>
        <taxon>Dikarya</taxon>
        <taxon>Ascomycota</taxon>
        <taxon>Saccharomycotina</taxon>
        <taxon>Pichiomycetes</taxon>
        <taxon>Debaryomycetaceae</taxon>
        <taxon>Diutina</taxon>
    </lineage>
</organism>
<comment type="caution">
    <text evidence="2">The sequence shown here is derived from an EMBL/GenBank/DDBJ whole genome shotgun (WGS) entry which is preliminary data.</text>
</comment>
<dbReference type="GeneID" id="54780847"/>
<feature type="compositionally biased region" description="Basic and acidic residues" evidence="1">
    <location>
        <begin position="742"/>
        <end position="760"/>
    </location>
</feature>
<keyword evidence="3" id="KW-1185">Reference proteome</keyword>
<feature type="compositionally biased region" description="Polar residues" evidence="1">
    <location>
        <begin position="731"/>
        <end position="741"/>
    </location>
</feature>
<proteinExistence type="predicted"/>